<dbReference type="Proteomes" id="UP000239549">
    <property type="component" value="Unassembled WGS sequence"/>
</dbReference>
<dbReference type="PANTHER" id="PTHR12526">
    <property type="entry name" value="GLYCOSYLTRANSFERASE"/>
    <property type="match status" value="1"/>
</dbReference>
<dbReference type="InterPro" id="IPR001296">
    <property type="entry name" value="Glyco_trans_1"/>
</dbReference>
<dbReference type="AlphaFoldDB" id="A0A2L2XCS4"/>
<evidence type="ECO:0000313" key="4">
    <source>
        <dbReference type="Proteomes" id="UP000239549"/>
    </source>
</evidence>
<sequence>MLNLAIITCVSSLNRCRGGNEESIRLLIGELIKRNVTIALYSYPNNLVNMEGLNNIKKNNQVNLKPLELFAPPLTLLPRLLFELKKAEKNIDMFHIYNVFPMAAAGLYKVLGGKKTVVATLNNYAGVCPTGGYLCNGREICSWYKRTKCLARGRGFFSKILAPFYSLVYPALICLMKKIDGYIAISNSVKTIYSQHGYNSEIIQIIPNFMEDNIKPINCGIKLLEKHEYQSEKNFKILFVGGLSEHKGVDVLIRAFALFIKERPNSELIIVGNGPQKTMLMELSSNLGITKNVIFPGGVKHKDIWSFYQASDIFVHPGVWPEPFGRTILEAMTYGLPCIVSDLGAPPDIVENAGLVFPAGNVKSLFKCLIELHDNEDTRNEMASNIKLILNKYKSEKVLKNILQFYEKHVC</sequence>
<dbReference type="RefSeq" id="WP_104372244.1">
    <property type="nucleotide sequence ID" value="NZ_BFAV01000124.1"/>
</dbReference>
<organism evidence="3 4">
    <name type="scientific">Desulfocucumis palustris</name>
    <dbReference type="NCBI Taxonomy" id="1898651"/>
    <lineage>
        <taxon>Bacteria</taxon>
        <taxon>Bacillati</taxon>
        <taxon>Bacillota</taxon>
        <taxon>Clostridia</taxon>
        <taxon>Eubacteriales</taxon>
        <taxon>Desulfocucumaceae</taxon>
        <taxon>Desulfocucumis</taxon>
    </lineage>
</organism>
<dbReference type="GO" id="GO:0016757">
    <property type="term" value="F:glycosyltransferase activity"/>
    <property type="evidence" value="ECO:0007669"/>
    <property type="project" value="InterPro"/>
</dbReference>
<feature type="domain" description="Glycosyltransferase subfamily 4-like N-terminal" evidence="2">
    <location>
        <begin position="18"/>
        <end position="209"/>
    </location>
</feature>
<proteinExistence type="predicted"/>
<dbReference type="CDD" id="cd03801">
    <property type="entry name" value="GT4_PimA-like"/>
    <property type="match status" value="1"/>
</dbReference>
<evidence type="ECO:0000313" key="3">
    <source>
        <dbReference type="EMBL" id="GBF33922.1"/>
    </source>
</evidence>
<evidence type="ECO:0000259" key="2">
    <source>
        <dbReference type="Pfam" id="PF13439"/>
    </source>
</evidence>
<dbReference type="InterPro" id="IPR028098">
    <property type="entry name" value="Glyco_trans_4-like_N"/>
</dbReference>
<evidence type="ECO:0000259" key="1">
    <source>
        <dbReference type="Pfam" id="PF00534"/>
    </source>
</evidence>
<dbReference type="OrthoDB" id="134776at2"/>
<dbReference type="SUPFAM" id="SSF53756">
    <property type="entry name" value="UDP-Glycosyltransferase/glycogen phosphorylase"/>
    <property type="match status" value="1"/>
</dbReference>
<feature type="domain" description="Glycosyl transferase family 1" evidence="1">
    <location>
        <begin position="231"/>
        <end position="387"/>
    </location>
</feature>
<dbReference type="Pfam" id="PF00534">
    <property type="entry name" value="Glycos_transf_1"/>
    <property type="match status" value="1"/>
</dbReference>
<comment type="caution">
    <text evidence="3">The sequence shown here is derived from an EMBL/GenBank/DDBJ whole genome shotgun (WGS) entry which is preliminary data.</text>
</comment>
<gene>
    <name evidence="3" type="ORF">DCCM_3033</name>
</gene>
<reference evidence="4" key="1">
    <citation type="submission" date="2018-02" db="EMBL/GenBank/DDBJ databases">
        <title>Genome sequence of Desulfocucumis palustris strain NAW-5.</title>
        <authorList>
            <person name="Watanabe M."/>
            <person name="Kojima H."/>
            <person name="Fukui M."/>
        </authorList>
    </citation>
    <scope>NUCLEOTIDE SEQUENCE [LARGE SCALE GENOMIC DNA]</scope>
    <source>
        <strain evidence="4">NAW-5</strain>
    </source>
</reference>
<accession>A0A2L2XCS4</accession>
<keyword evidence="4" id="KW-1185">Reference proteome</keyword>
<protein>
    <submittedName>
        <fullName evidence="3">Glycosyltransferase</fullName>
    </submittedName>
</protein>
<name>A0A2L2XCS4_9FIRM</name>
<dbReference type="Pfam" id="PF13439">
    <property type="entry name" value="Glyco_transf_4"/>
    <property type="match status" value="1"/>
</dbReference>
<dbReference type="Gene3D" id="3.40.50.2000">
    <property type="entry name" value="Glycogen Phosphorylase B"/>
    <property type="match status" value="2"/>
</dbReference>
<dbReference type="EMBL" id="BFAV01000124">
    <property type="protein sequence ID" value="GBF33922.1"/>
    <property type="molecule type" value="Genomic_DNA"/>
</dbReference>
<keyword evidence="3" id="KW-0808">Transferase</keyword>